<evidence type="ECO:0000313" key="2">
    <source>
        <dbReference type="Proteomes" id="UP000776983"/>
    </source>
</evidence>
<comment type="caution">
    <text evidence="1">The sequence shown here is derived from an EMBL/GenBank/DDBJ whole genome shotgun (WGS) entry which is preliminary data.</text>
</comment>
<accession>A0ABS8C8R6</accession>
<evidence type="ECO:0000313" key="1">
    <source>
        <dbReference type="EMBL" id="MCB5362420.1"/>
    </source>
</evidence>
<sequence>MQDLSRGMGKPHAPLFAPLLFGVAAQIEAISVEQMRQDGTRIRKNVGELRRALGMETVFCSAPDEAMLAGAAQAGADLESVPTVAAALEAVRQWQADTSEPVIVAAFHGPGRVFHWQQQNGASGDAALRFEQIGDLLASWVRSFAEAGIHMVQWYDTPPQDTALMDAWKGALGTAGNVARFHRVASVLLQEADGQPIWPAQAIACPTQEQHPGAMPRPHGRAWPADPQLWSRLPGDDAAERLIATATEVPAETEVASLMASVQRIRET</sequence>
<protein>
    <submittedName>
        <fullName evidence="1">Uncharacterized protein</fullName>
    </submittedName>
</protein>
<gene>
    <name evidence="1" type="ORF">H0484_01450</name>
</gene>
<keyword evidence="2" id="KW-1185">Reference proteome</keyword>
<dbReference type="EMBL" id="JACDXW010000001">
    <property type="protein sequence ID" value="MCB5362420.1"/>
    <property type="molecule type" value="Genomic_DNA"/>
</dbReference>
<organism evidence="1 2">
    <name type="scientific">Mesopusillimonas faecipullorum</name>
    <dbReference type="NCBI Taxonomy" id="2755040"/>
    <lineage>
        <taxon>Bacteria</taxon>
        <taxon>Pseudomonadati</taxon>
        <taxon>Pseudomonadota</taxon>
        <taxon>Betaproteobacteria</taxon>
        <taxon>Burkholderiales</taxon>
        <taxon>Alcaligenaceae</taxon>
        <taxon>Mesopusillimonas</taxon>
    </lineage>
</organism>
<proteinExistence type="predicted"/>
<reference evidence="1 2" key="1">
    <citation type="submission" date="2020-07" db="EMBL/GenBank/DDBJ databases">
        <title>Pusillimonas sp. nov., isolated from poultry manure in Taiwan.</title>
        <authorList>
            <person name="Lin S.-Y."/>
            <person name="Tang Y.-S."/>
            <person name="Young C.-C."/>
        </authorList>
    </citation>
    <scope>NUCLEOTIDE SEQUENCE [LARGE SCALE GENOMIC DNA]</scope>
    <source>
        <strain evidence="1 2">CC-YST705</strain>
    </source>
</reference>
<dbReference type="RefSeq" id="WP_226952656.1">
    <property type="nucleotide sequence ID" value="NZ_JACDXW010000001.1"/>
</dbReference>
<dbReference type="Proteomes" id="UP000776983">
    <property type="component" value="Unassembled WGS sequence"/>
</dbReference>
<name>A0ABS8C8R6_9BURK</name>